<dbReference type="Proteomes" id="UP000076404">
    <property type="component" value="Chromosome"/>
</dbReference>
<organism evidence="3 4">
    <name type="scientific">Gemmatimonas phototrophica</name>
    <dbReference type="NCBI Taxonomy" id="1379270"/>
    <lineage>
        <taxon>Bacteria</taxon>
        <taxon>Pseudomonadati</taxon>
        <taxon>Gemmatimonadota</taxon>
        <taxon>Gemmatimonadia</taxon>
        <taxon>Gemmatimonadales</taxon>
        <taxon>Gemmatimonadaceae</taxon>
        <taxon>Gemmatimonas</taxon>
    </lineage>
</organism>
<dbReference type="Pfam" id="PF01425">
    <property type="entry name" value="Amidase"/>
    <property type="match status" value="1"/>
</dbReference>
<evidence type="ECO:0000256" key="1">
    <source>
        <dbReference type="ARBA" id="ARBA00009199"/>
    </source>
</evidence>
<evidence type="ECO:0000313" key="4">
    <source>
        <dbReference type="Proteomes" id="UP000076404"/>
    </source>
</evidence>
<dbReference type="InterPro" id="IPR036928">
    <property type="entry name" value="AS_sf"/>
</dbReference>
<dbReference type="GO" id="GO:0003824">
    <property type="term" value="F:catalytic activity"/>
    <property type="evidence" value="ECO:0007669"/>
    <property type="project" value="InterPro"/>
</dbReference>
<feature type="domain" description="Amidase" evidence="2">
    <location>
        <begin position="29"/>
        <end position="477"/>
    </location>
</feature>
<gene>
    <name evidence="3" type="ORF">GEMMAAP_11550</name>
</gene>
<dbReference type="InterPro" id="IPR020556">
    <property type="entry name" value="Amidase_CS"/>
</dbReference>
<keyword evidence="4" id="KW-1185">Reference proteome</keyword>
<dbReference type="PANTHER" id="PTHR11895">
    <property type="entry name" value="TRANSAMIDASE"/>
    <property type="match status" value="1"/>
</dbReference>
<dbReference type="PANTHER" id="PTHR11895:SF7">
    <property type="entry name" value="GLUTAMYL-TRNA(GLN) AMIDOTRANSFERASE SUBUNIT A, MITOCHONDRIAL"/>
    <property type="match status" value="1"/>
</dbReference>
<dbReference type="PROSITE" id="PS00571">
    <property type="entry name" value="AMIDASES"/>
    <property type="match status" value="1"/>
</dbReference>
<reference evidence="3 4" key="2">
    <citation type="journal article" date="2016" name="Environ. Microbiol. Rep.">
        <title>Metagenomic evidence for the presence of phototrophic Gemmatimonadetes bacteria in diverse environments.</title>
        <authorList>
            <person name="Zeng Y."/>
            <person name="Baumbach J."/>
            <person name="Barbosa E.G."/>
            <person name="Azevedo V."/>
            <person name="Zhang C."/>
            <person name="Koblizek M."/>
        </authorList>
    </citation>
    <scope>NUCLEOTIDE SEQUENCE [LARGE SCALE GENOMIC DNA]</scope>
    <source>
        <strain evidence="3 4">AP64</strain>
    </source>
</reference>
<comment type="similarity">
    <text evidence="1">Belongs to the amidase family.</text>
</comment>
<accession>A0A143BJL8</accession>
<dbReference type="AlphaFoldDB" id="A0A143BJL8"/>
<dbReference type="EMBL" id="CP011454">
    <property type="protein sequence ID" value="AMW05267.1"/>
    <property type="molecule type" value="Genomic_DNA"/>
</dbReference>
<dbReference type="Gene3D" id="3.90.1300.10">
    <property type="entry name" value="Amidase signature (AS) domain"/>
    <property type="match status" value="1"/>
</dbReference>
<name>A0A143BJL8_9BACT</name>
<dbReference type="RefSeq" id="WP_026849638.1">
    <property type="nucleotide sequence ID" value="NZ_CP011454.1"/>
</dbReference>
<dbReference type="KEGG" id="gph:GEMMAAP_11550"/>
<dbReference type="InterPro" id="IPR000120">
    <property type="entry name" value="Amidase"/>
</dbReference>
<dbReference type="eggNOG" id="COG0154">
    <property type="taxonomic scope" value="Bacteria"/>
</dbReference>
<evidence type="ECO:0000259" key="2">
    <source>
        <dbReference type="Pfam" id="PF01425"/>
    </source>
</evidence>
<dbReference type="OrthoDB" id="9811471at2"/>
<sequence>MSLPLPEYDALDGLALADLVHRRELTATEITEAALARVATRNPALNAVVRPLDSLARQMATRIPDGAPFAGVPMLIKDLMATIAGVPTSNGTRPLQQVTPAHDSELVARYRRGGAVFVGKSNTPELGITPFTESEALGPARNPWNVAYTPGGSSGGSGAAVAARMVPIGHGGDGGGSIRIPASCCGVFGLKPTRGRVPTGPDFGDSWRGFVQEHVITRSVRDSAAMLDVTAGEDAGTPVACPAQERPYLDEVTREPGALRIGISTAPFFGSSVHQDCVDALEDTARLLESLGHHVERAEPVVDGARLAKAFLTVVAAECRADIEWMGEQLRRAPRADDVEVATWALGLVGASYSASEYATSARLLQMAGRTCGAFFTRYDLLVTPTLGTPPIRIGELQPTGAEHAALAMFGRMKLGGVLKLAGLLDETARKVFGFIPFTPLFNVTGQPAMSVPLHWNSAGLPIGTQFVGRFGDEATLFRIAGQLERARPWAQRVPPGLA</sequence>
<protein>
    <submittedName>
        <fullName evidence="3">Amidase</fullName>
    </submittedName>
</protein>
<evidence type="ECO:0000313" key="3">
    <source>
        <dbReference type="EMBL" id="AMW05267.1"/>
    </source>
</evidence>
<dbReference type="InterPro" id="IPR023631">
    <property type="entry name" value="Amidase_dom"/>
</dbReference>
<proteinExistence type="inferred from homology"/>
<dbReference type="SUPFAM" id="SSF75304">
    <property type="entry name" value="Amidase signature (AS) enzymes"/>
    <property type="match status" value="1"/>
</dbReference>
<dbReference type="STRING" id="1379270.GEMMAAP_11550"/>
<reference evidence="3 4" key="1">
    <citation type="journal article" date="2014" name="Proc. Natl. Acad. Sci. U.S.A.">
        <title>Functional type 2 photosynthetic reaction centers found in the rare bacterial phylum Gemmatimonadetes.</title>
        <authorList>
            <person name="Zeng Y."/>
            <person name="Feng F."/>
            <person name="Medova H."/>
            <person name="Dean J."/>
            <person name="Koblizek M."/>
        </authorList>
    </citation>
    <scope>NUCLEOTIDE SEQUENCE [LARGE SCALE GENOMIC DNA]</scope>
    <source>
        <strain evidence="3 4">AP64</strain>
    </source>
</reference>